<evidence type="ECO:0000313" key="3">
    <source>
        <dbReference type="EMBL" id="SFN92191.1"/>
    </source>
</evidence>
<dbReference type="SUPFAM" id="SSF52540">
    <property type="entry name" value="P-loop containing nucleoside triphosphate hydrolases"/>
    <property type="match status" value="1"/>
</dbReference>
<evidence type="ECO:0000259" key="2">
    <source>
        <dbReference type="Pfam" id="PF09820"/>
    </source>
</evidence>
<dbReference type="Pfam" id="PF09820">
    <property type="entry name" value="AAA-ATPase_like"/>
    <property type="match status" value="1"/>
</dbReference>
<feature type="coiled-coil region" evidence="1">
    <location>
        <begin position="110"/>
        <end position="137"/>
    </location>
</feature>
<dbReference type="PANTHER" id="PTHR34825">
    <property type="entry name" value="CONSERVED PROTEIN, WITH A WEAK D-GALACTARATE DEHYDRATASE/ALTRONATE HYDROLASE DOMAIN"/>
    <property type="match status" value="1"/>
</dbReference>
<keyword evidence="1" id="KW-0175">Coiled coil</keyword>
<dbReference type="AlphaFoldDB" id="A0A1I5CZZ1"/>
<dbReference type="EMBL" id="FOUM01000052">
    <property type="protein sequence ID" value="SFN92191.1"/>
    <property type="molecule type" value="Genomic_DNA"/>
</dbReference>
<evidence type="ECO:0000313" key="4">
    <source>
        <dbReference type="Proteomes" id="UP000183766"/>
    </source>
</evidence>
<dbReference type="InterPro" id="IPR018631">
    <property type="entry name" value="AAA-ATPase-like_dom"/>
</dbReference>
<dbReference type="Pfam" id="PF08011">
    <property type="entry name" value="PDDEXK_9"/>
    <property type="match status" value="1"/>
</dbReference>
<dbReference type="PANTHER" id="PTHR34825:SF1">
    <property type="entry name" value="AAA-ATPASE-LIKE DOMAIN-CONTAINING PROTEIN"/>
    <property type="match status" value="1"/>
</dbReference>
<accession>A0A1I5CZZ1</accession>
<gene>
    <name evidence="3" type="ORF">SAMN05216250_15230</name>
</gene>
<feature type="domain" description="AAA-ATPase-like" evidence="2">
    <location>
        <begin position="21"/>
        <end position="218"/>
    </location>
</feature>
<organism evidence="3 4">
    <name type="scientific">Bacteroides xylanisolvens</name>
    <dbReference type="NCBI Taxonomy" id="371601"/>
    <lineage>
        <taxon>Bacteria</taxon>
        <taxon>Pseudomonadati</taxon>
        <taxon>Bacteroidota</taxon>
        <taxon>Bacteroidia</taxon>
        <taxon>Bacteroidales</taxon>
        <taxon>Bacteroidaceae</taxon>
        <taxon>Bacteroides</taxon>
    </lineage>
</organism>
<dbReference type="InterPro" id="IPR027417">
    <property type="entry name" value="P-loop_NTPase"/>
</dbReference>
<protein>
    <submittedName>
        <fullName evidence="3">PD-(D/E)XK nuclease superfamily protein</fullName>
    </submittedName>
</protein>
<sequence length="533" mass="61445">MNIFCSFVKNRIEMANLRRYPIGIQTFSKIREGNYLYIDKTEYVYRMTHSASSYMFLSRPRRFGKSLLTSTLHSYFSGQKELFQGLAMEKLEEDWVEYPVLHFDMSTAKHADCEQLLQELNMKLIRYEEVYGKMEGEVNPNQRLEGLIKRAYEQTGKQVVVLIDEYDAPLLDVVHEEESLGVLRNIMRNFYSPLKACDPYLRYVFLTGITKFSQLSIFSELNNIKNISMNESYAAICGITENEILAQMKDDVDALAQKLEVASEEVLAKLKENYDGYHFTYPSPDIYNPFSLLNAFADGKFNSYWFGSGTPTYLIKMLDKFGVAPSEIGRKTAVAEDFDAPTERMVSITPLLYQSGYITIKDYDKELDLYTLDIPNKEVKIGLMKSLLPNYVASKTPETNTMVAYLSRDIRNGDMDAALRRLQTFLSTIPQCDNTKYEGHYQQMFYIIFSLLGYYVDVEVRTASGRVDMVLRTKTTLYVMELKLDKSADRAMEQIDLKNYPKRFALCGLPIVKVAVSFDSEQCTIGEWKILKV</sequence>
<dbReference type="Proteomes" id="UP000183766">
    <property type="component" value="Unassembled WGS sequence"/>
</dbReference>
<dbReference type="InterPro" id="IPR012547">
    <property type="entry name" value="PDDEXK_9"/>
</dbReference>
<proteinExistence type="predicted"/>
<name>A0A1I5CZZ1_9BACE</name>
<evidence type="ECO:0000256" key="1">
    <source>
        <dbReference type="SAM" id="Coils"/>
    </source>
</evidence>
<reference evidence="3 4" key="1">
    <citation type="submission" date="2016-10" db="EMBL/GenBank/DDBJ databases">
        <authorList>
            <person name="de Groot N.N."/>
        </authorList>
    </citation>
    <scope>NUCLEOTIDE SEQUENCE [LARGE SCALE GENOMIC DNA]</scope>
    <source>
        <strain evidence="3 4">NLAE-zl-C202</strain>
    </source>
</reference>
<dbReference type="RefSeq" id="WP_425285379.1">
    <property type="nucleotide sequence ID" value="NZ_CP072212.1"/>
</dbReference>